<gene>
    <name evidence="1" type="ORF">A2845_01825</name>
</gene>
<dbReference type="EMBL" id="MHLI01000005">
    <property type="protein sequence ID" value="OGZ06134.1"/>
    <property type="molecule type" value="Genomic_DNA"/>
</dbReference>
<proteinExistence type="predicted"/>
<sequence length="140" mass="14945">MNKTKVEAVLSGILDMLNTEGGASKEVLAAFVNELYEGVVGKYRPVIHAIPLVATKAAGDITPIAVAVLKLVNTVSADQTLQEEMAVGNKLKAERRFKTLNASQSAGFTRAEAMSLLLADIAGFKETRKQFTSSTKKTCS</sequence>
<evidence type="ECO:0000313" key="2">
    <source>
        <dbReference type="Proteomes" id="UP000177122"/>
    </source>
</evidence>
<dbReference type="AlphaFoldDB" id="A0A1G2CXR0"/>
<protein>
    <submittedName>
        <fullName evidence="1">Uncharacterized protein</fullName>
    </submittedName>
</protein>
<evidence type="ECO:0000313" key="1">
    <source>
        <dbReference type="EMBL" id="OGZ06134.1"/>
    </source>
</evidence>
<dbReference type="Proteomes" id="UP000177122">
    <property type="component" value="Unassembled WGS sequence"/>
</dbReference>
<accession>A0A1G2CXR0</accession>
<comment type="caution">
    <text evidence="1">The sequence shown here is derived from an EMBL/GenBank/DDBJ whole genome shotgun (WGS) entry which is preliminary data.</text>
</comment>
<reference evidence="1 2" key="1">
    <citation type="journal article" date="2016" name="Nat. Commun.">
        <title>Thousands of microbial genomes shed light on interconnected biogeochemical processes in an aquifer system.</title>
        <authorList>
            <person name="Anantharaman K."/>
            <person name="Brown C.T."/>
            <person name="Hug L.A."/>
            <person name="Sharon I."/>
            <person name="Castelle C.J."/>
            <person name="Probst A.J."/>
            <person name="Thomas B.C."/>
            <person name="Singh A."/>
            <person name="Wilkins M.J."/>
            <person name="Karaoz U."/>
            <person name="Brodie E.L."/>
            <person name="Williams K.H."/>
            <person name="Hubbard S.S."/>
            <person name="Banfield J.F."/>
        </authorList>
    </citation>
    <scope>NUCLEOTIDE SEQUENCE [LARGE SCALE GENOMIC DNA]</scope>
</reference>
<organism evidence="1 2">
    <name type="scientific">Candidatus Lloydbacteria bacterium RIFCSPHIGHO2_01_FULL_49_22</name>
    <dbReference type="NCBI Taxonomy" id="1798658"/>
    <lineage>
        <taxon>Bacteria</taxon>
        <taxon>Candidatus Lloydiibacteriota</taxon>
    </lineage>
</organism>
<name>A0A1G2CXR0_9BACT</name>